<dbReference type="EMBL" id="JAVRIE010000003">
    <property type="protein sequence ID" value="MDT0582883.1"/>
    <property type="molecule type" value="Genomic_DNA"/>
</dbReference>
<protein>
    <submittedName>
        <fullName evidence="2">DUF4402 domain-containing protein</fullName>
    </submittedName>
</protein>
<keyword evidence="1" id="KW-0732">Signal</keyword>
<dbReference type="RefSeq" id="WP_311361653.1">
    <property type="nucleotide sequence ID" value="NZ_JAVRIE010000003.1"/>
</dbReference>
<dbReference type="Proteomes" id="UP001249020">
    <property type="component" value="Unassembled WGS sequence"/>
</dbReference>
<keyword evidence="3" id="KW-1185">Reference proteome</keyword>
<feature type="signal peptide" evidence="1">
    <location>
        <begin position="1"/>
        <end position="25"/>
    </location>
</feature>
<reference evidence="2 3" key="1">
    <citation type="submission" date="2023-09" db="EMBL/GenBank/DDBJ databases">
        <authorList>
            <person name="Rey-Velasco X."/>
        </authorList>
    </citation>
    <scope>NUCLEOTIDE SEQUENCE [LARGE SCALE GENOMIC DNA]</scope>
    <source>
        <strain evidence="2 3">W409</strain>
    </source>
</reference>
<dbReference type="Pfam" id="PF14352">
    <property type="entry name" value="DUF4402"/>
    <property type="match status" value="1"/>
</dbReference>
<dbReference type="AlphaFoldDB" id="A0AAW8R6S2"/>
<feature type="chain" id="PRO_5043510760" evidence="1">
    <location>
        <begin position="26"/>
        <end position="195"/>
    </location>
</feature>
<accession>A0AAW8R6S2</accession>
<evidence type="ECO:0000256" key="1">
    <source>
        <dbReference type="SAM" id="SignalP"/>
    </source>
</evidence>
<sequence>MFKRNQIQKSLVVAGVTLASFAAFSQQNETTTASVTVQNAFTLTEDAALSFGTITATVVSGTDGTLTVNPDGTQGQPAGGIRVLVPGTAASYTIAGAAPFTDLKINTNVDTVALINSTAPPGSPEFTLSAFQVTDGTVTESINSGASAFTAGDFQTDVGGTLTVGLGGTLTLPGGPAELLIDGNYEGNFTITVSY</sequence>
<name>A0AAW8R6S2_9ALTE</name>
<organism evidence="2 3">
    <name type="scientific">Brumicola blandensis</name>
    <dbReference type="NCBI Taxonomy" id="3075611"/>
    <lineage>
        <taxon>Bacteria</taxon>
        <taxon>Pseudomonadati</taxon>
        <taxon>Pseudomonadota</taxon>
        <taxon>Gammaproteobacteria</taxon>
        <taxon>Alteromonadales</taxon>
        <taxon>Alteromonadaceae</taxon>
        <taxon>Brumicola</taxon>
    </lineage>
</organism>
<evidence type="ECO:0000313" key="3">
    <source>
        <dbReference type="Proteomes" id="UP001249020"/>
    </source>
</evidence>
<evidence type="ECO:0000313" key="2">
    <source>
        <dbReference type="EMBL" id="MDT0582883.1"/>
    </source>
</evidence>
<gene>
    <name evidence="2" type="ORF">RM544_10050</name>
</gene>
<comment type="caution">
    <text evidence="2">The sequence shown here is derived from an EMBL/GenBank/DDBJ whole genome shotgun (WGS) entry which is preliminary data.</text>
</comment>
<dbReference type="InterPro" id="IPR025514">
    <property type="entry name" value="DUF4402"/>
</dbReference>
<proteinExistence type="predicted"/>